<evidence type="ECO:0000313" key="1">
    <source>
        <dbReference type="EMBL" id="CDZ78147.1"/>
    </source>
</evidence>
<name>A0A078KYJ5_9GAMM</name>
<dbReference type="InterPro" id="IPR036770">
    <property type="entry name" value="Ankyrin_rpt-contain_sf"/>
</dbReference>
<dbReference type="Gene3D" id="1.25.40.20">
    <property type="entry name" value="Ankyrin repeat-containing domain"/>
    <property type="match status" value="1"/>
</dbReference>
<dbReference type="InterPro" id="IPR002110">
    <property type="entry name" value="Ankyrin_rpt"/>
</dbReference>
<accession>A0A078KYJ5</accession>
<sequence>MRLLKAVEIGQIATARVFIAEGDDVNEFSESGNCPLLEAANCNGTQMVALLLKHDAAPDVHDMRKNTPLSWAIKHKNAEMENLINTALENQTQSTLRM</sequence>
<protein>
    <submittedName>
        <fullName evidence="1">Ankyrin repeat protein</fullName>
    </submittedName>
</protein>
<dbReference type="EMBL" id="CCSB01000003">
    <property type="protein sequence ID" value="CDZ78147.1"/>
    <property type="molecule type" value="Genomic_DNA"/>
</dbReference>
<dbReference type="STRING" id="1034943.BN59_02454"/>
<dbReference type="RefSeq" id="WP_245614321.1">
    <property type="nucleotide sequence ID" value="NZ_CCVW01000003.1"/>
</dbReference>
<gene>
    <name evidence="1" type="ORF">BN59_02454</name>
</gene>
<dbReference type="AlphaFoldDB" id="A0A078KYJ5"/>
<reference evidence="1 2" key="1">
    <citation type="submission" date="2014-06" db="EMBL/GenBank/DDBJ databases">
        <authorList>
            <person name="Urmite Genomes Urmite Genomes"/>
        </authorList>
    </citation>
    <scope>NUCLEOTIDE SEQUENCE [LARGE SCALE GENOMIC DNA]</scope>
</reference>
<organism evidence="1 2">
    <name type="scientific">Legionella massiliensis</name>
    <dbReference type="NCBI Taxonomy" id="1034943"/>
    <lineage>
        <taxon>Bacteria</taxon>
        <taxon>Pseudomonadati</taxon>
        <taxon>Pseudomonadota</taxon>
        <taxon>Gammaproteobacteria</taxon>
        <taxon>Legionellales</taxon>
        <taxon>Legionellaceae</taxon>
        <taxon>Legionella</taxon>
    </lineage>
</organism>
<evidence type="ECO:0000313" key="2">
    <source>
        <dbReference type="Proteomes" id="UP000044071"/>
    </source>
</evidence>
<keyword evidence="2" id="KW-1185">Reference proteome</keyword>
<dbReference type="SUPFAM" id="SSF48403">
    <property type="entry name" value="Ankyrin repeat"/>
    <property type="match status" value="1"/>
</dbReference>
<dbReference type="Pfam" id="PF12796">
    <property type="entry name" value="Ank_2"/>
    <property type="match status" value="1"/>
</dbReference>
<dbReference type="Proteomes" id="UP000044071">
    <property type="component" value="Unassembled WGS sequence"/>
</dbReference>
<proteinExistence type="predicted"/>
<dbReference type="eggNOG" id="ENOG5030JSU">
    <property type="taxonomic scope" value="Bacteria"/>
</dbReference>